<evidence type="ECO:0000256" key="9">
    <source>
        <dbReference type="SAM" id="Phobius"/>
    </source>
</evidence>
<keyword evidence="9" id="KW-0812">Transmembrane</keyword>
<keyword evidence="8" id="KW-0175">Coiled coil</keyword>
<evidence type="ECO:0000313" key="13">
    <source>
        <dbReference type="Proteomes" id="UP000606003"/>
    </source>
</evidence>
<dbReference type="Gene3D" id="3.30.565.10">
    <property type="entry name" value="Histidine kinase-like ATPase, C-terminal domain"/>
    <property type="match status" value="1"/>
</dbReference>
<gene>
    <name evidence="12" type="ORF">IC234_05810</name>
</gene>
<keyword evidence="10" id="KW-0732">Signal</keyword>
<feature type="chain" id="PRO_5046186919" description="histidine kinase" evidence="10">
    <location>
        <begin position="20"/>
        <end position="604"/>
    </location>
</feature>
<reference evidence="12 13" key="1">
    <citation type="submission" date="2020-09" db="EMBL/GenBank/DDBJ databases">
        <authorList>
            <person name="Kim M.K."/>
        </authorList>
    </citation>
    <scope>NUCLEOTIDE SEQUENCE [LARGE SCALE GENOMIC DNA]</scope>
    <source>
        <strain evidence="12 13">BT189</strain>
    </source>
</reference>
<dbReference type="InterPro" id="IPR019734">
    <property type="entry name" value="TPR_rpt"/>
</dbReference>
<keyword evidence="3" id="KW-0597">Phosphoprotein</keyword>
<evidence type="ECO:0000256" key="8">
    <source>
        <dbReference type="SAM" id="Coils"/>
    </source>
</evidence>
<dbReference type="PANTHER" id="PTHR41523:SF8">
    <property type="entry name" value="ETHYLENE RESPONSE SENSOR PROTEIN"/>
    <property type="match status" value="1"/>
</dbReference>
<dbReference type="SMART" id="SM00387">
    <property type="entry name" value="HATPase_c"/>
    <property type="match status" value="1"/>
</dbReference>
<feature type="signal peptide" evidence="10">
    <location>
        <begin position="1"/>
        <end position="19"/>
    </location>
</feature>
<dbReference type="EMBL" id="JACXAC010000002">
    <property type="protein sequence ID" value="MBD2721637.1"/>
    <property type="molecule type" value="Genomic_DNA"/>
</dbReference>
<dbReference type="InterPro" id="IPR005467">
    <property type="entry name" value="His_kinase_dom"/>
</dbReference>
<protein>
    <recommendedName>
        <fullName evidence="2">histidine kinase</fullName>
        <ecNumber evidence="2">2.7.13.3</ecNumber>
    </recommendedName>
</protein>
<evidence type="ECO:0000313" key="12">
    <source>
        <dbReference type="EMBL" id="MBD2721637.1"/>
    </source>
</evidence>
<dbReference type="RefSeq" id="WP_190922912.1">
    <property type="nucleotide sequence ID" value="NZ_JACXAC010000002.1"/>
</dbReference>
<evidence type="ECO:0000256" key="10">
    <source>
        <dbReference type="SAM" id="SignalP"/>
    </source>
</evidence>
<proteinExistence type="predicted"/>
<dbReference type="InterPro" id="IPR011990">
    <property type="entry name" value="TPR-like_helical_dom_sf"/>
</dbReference>
<evidence type="ECO:0000256" key="5">
    <source>
        <dbReference type="ARBA" id="ARBA00022741"/>
    </source>
</evidence>
<keyword evidence="9" id="KW-1133">Transmembrane helix</keyword>
<evidence type="ECO:0000256" key="1">
    <source>
        <dbReference type="ARBA" id="ARBA00000085"/>
    </source>
</evidence>
<keyword evidence="13" id="KW-1185">Reference proteome</keyword>
<keyword evidence="9" id="KW-0472">Membrane</keyword>
<evidence type="ECO:0000259" key="11">
    <source>
        <dbReference type="PROSITE" id="PS50109"/>
    </source>
</evidence>
<keyword evidence="6 12" id="KW-0418">Kinase</keyword>
<accession>A0ABR8JSV8</accession>
<sequence length="604" mass="66773">MLRRLLLVLALFTRLPVAGQGLPAPTDTAQVRARLGEGWRLLARNNDSALALNRQLLRASQRLHFPYGVAQSCLQLGTALRNASEFDSSFYYARRAQALFEAQHRADGVAWVLNLNAQTYKRMGDAQGVELLTRKGLEQARQALALARSGPYPAVMVSALTTQGIIYRDLNLPDSARACYQEAMRVELQHRPVPSSLGVVYANYGQLLMDYDRNYPPAIGYFRRALVQHRAQHNRNGLEHAYRQLSWAYRLQGRHAQAVAAADTCLALGRAIGDPHRLSNSLEAACFAYRDAGRYREATDLMEERRLLDNNTNRLEKTRAVTRIEAAYRLEKQQARIASLALANARKQKVLLALGVGLSVLAGLLAFGAWQYRAQRRANAQLRATNQTVVENNARIQEQAARLTLLLRELHHRVKNNLAIVSSLLNLQSGSLADPVAARAVREGRQRVEAMGLIHQGLYQTEQVVSVDMRPYLATLVENLLAAYGFDEDRFDLVLELDLPALDVDRAVPLGLILNELVTNALKHAYARVARPLLRVYLGSPAGGLLLEVEDNGPGRPPGYDTGNSFGTQLIGALSQQIGGEMTMSNEPGACFRLWVPAAAVLVG</sequence>
<dbReference type="InterPro" id="IPR003594">
    <property type="entry name" value="HATPase_dom"/>
</dbReference>
<dbReference type="Gene3D" id="1.25.40.10">
    <property type="entry name" value="Tetratricopeptide repeat domain"/>
    <property type="match status" value="1"/>
</dbReference>
<feature type="transmembrane region" description="Helical" evidence="9">
    <location>
        <begin position="350"/>
        <end position="370"/>
    </location>
</feature>
<evidence type="ECO:0000256" key="2">
    <source>
        <dbReference type="ARBA" id="ARBA00012438"/>
    </source>
</evidence>
<dbReference type="EC" id="2.7.13.3" evidence="2"/>
<dbReference type="PANTHER" id="PTHR41523">
    <property type="entry name" value="TWO-COMPONENT SYSTEM SENSOR PROTEIN"/>
    <property type="match status" value="1"/>
</dbReference>
<dbReference type="InterPro" id="IPR011495">
    <property type="entry name" value="Sig_transdc_His_kin_sub2_dim/P"/>
</dbReference>
<feature type="coiled-coil region" evidence="8">
    <location>
        <begin position="379"/>
        <end position="413"/>
    </location>
</feature>
<keyword evidence="5" id="KW-0547">Nucleotide-binding</keyword>
<evidence type="ECO:0000256" key="6">
    <source>
        <dbReference type="ARBA" id="ARBA00022777"/>
    </source>
</evidence>
<dbReference type="PROSITE" id="PS50109">
    <property type="entry name" value="HIS_KIN"/>
    <property type="match status" value="1"/>
</dbReference>
<evidence type="ECO:0000256" key="3">
    <source>
        <dbReference type="ARBA" id="ARBA00022553"/>
    </source>
</evidence>
<name>A0ABR8JSV8_9BACT</name>
<dbReference type="Gene3D" id="3.30.450.20">
    <property type="entry name" value="PAS domain"/>
    <property type="match status" value="1"/>
</dbReference>
<dbReference type="SUPFAM" id="SSF48452">
    <property type="entry name" value="TPR-like"/>
    <property type="match status" value="1"/>
</dbReference>
<evidence type="ECO:0000256" key="7">
    <source>
        <dbReference type="ARBA" id="ARBA00022840"/>
    </source>
</evidence>
<feature type="domain" description="Histidine kinase" evidence="11">
    <location>
        <begin position="409"/>
        <end position="600"/>
    </location>
</feature>
<dbReference type="Pfam" id="PF07568">
    <property type="entry name" value="HisKA_2"/>
    <property type="match status" value="1"/>
</dbReference>
<comment type="caution">
    <text evidence="12">The sequence shown here is derived from an EMBL/GenBank/DDBJ whole genome shotgun (WGS) entry which is preliminary data.</text>
</comment>
<dbReference type="GO" id="GO:0016301">
    <property type="term" value="F:kinase activity"/>
    <property type="evidence" value="ECO:0007669"/>
    <property type="project" value="UniProtKB-KW"/>
</dbReference>
<keyword evidence="7" id="KW-0067">ATP-binding</keyword>
<dbReference type="SUPFAM" id="SSF55874">
    <property type="entry name" value="ATPase domain of HSP90 chaperone/DNA topoisomerase II/histidine kinase"/>
    <property type="match status" value="1"/>
</dbReference>
<dbReference type="SMART" id="SM00028">
    <property type="entry name" value="TPR"/>
    <property type="match status" value="3"/>
</dbReference>
<organism evidence="12 13">
    <name type="scientific">Hymenobacter armeniacus</name>
    <dbReference type="NCBI Taxonomy" id="2771358"/>
    <lineage>
        <taxon>Bacteria</taxon>
        <taxon>Pseudomonadati</taxon>
        <taxon>Bacteroidota</taxon>
        <taxon>Cytophagia</taxon>
        <taxon>Cytophagales</taxon>
        <taxon>Hymenobacteraceae</taxon>
        <taxon>Hymenobacter</taxon>
    </lineage>
</organism>
<dbReference type="InterPro" id="IPR036890">
    <property type="entry name" value="HATPase_C_sf"/>
</dbReference>
<keyword evidence="4" id="KW-0808">Transferase</keyword>
<dbReference type="Proteomes" id="UP000606003">
    <property type="component" value="Unassembled WGS sequence"/>
</dbReference>
<dbReference type="Pfam" id="PF02518">
    <property type="entry name" value="HATPase_c"/>
    <property type="match status" value="1"/>
</dbReference>
<evidence type="ECO:0000256" key="4">
    <source>
        <dbReference type="ARBA" id="ARBA00022679"/>
    </source>
</evidence>
<comment type="catalytic activity">
    <reaction evidence="1">
        <text>ATP + protein L-histidine = ADP + protein N-phospho-L-histidine.</text>
        <dbReference type="EC" id="2.7.13.3"/>
    </reaction>
</comment>